<dbReference type="PANTHER" id="PTHR36452:SF1">
    <property type="entry name" value="DUF2461 DOMAIN-CONTAINING PROTEIN"/>
    <property type="match status" value="1"/>
</dbReference>
<proteinExistence type="predicted"/>
<dbReference type="Pfam" id="PF09365">
    <property type="entry name" value="DUF2461"/>
    <property type="match status" value="1"/>
</dbReference>
<dbReference type="NCBIfam" id="TIGR02453">
    <property type="entry name" value="TIGR02453 family protein"/>
    <property type="match status" value="1"/>
</dbReference>
<sequence length="226" mass="26572">MSDIFDGFPPAAVQFLRTLRENNSKGWFELHKQDYQNNLLKPLQALAAGLGPLMLSIDPDFTVTPAINKTISRIYRDTRFSRDKSPYKTSHWITFKRLRQEWKDYPAFFFEISPDSYRYGMGFYSASRQTMDKFRTAVDRNPKAFLAATSFYPNNRTFTIEGEQYKRPLKAGISTELQEWYNRKSLYLVSNHRIDADRVDRKLIFDVQHGFEMLAPFYHYLGKVAT</sequence>
<dbReference type="RefSeq" id="WP_217289330.1">
    <property type="nucleotide sequence ID" value="NZ_CP077683.1"/>
</dbReference>
<organism evidence="1 2">
    <name type="scientific">Geomonas subterranea</name>
    <dbReference type="NCBI Taxonomy" id="2847989"/>
    <lineage>
        <taxon>Bacteria</taxon>
        <taxon>Pseudomonadati</taxon>
        <taxon>Thermodesulfobacteriota</taxon>
        <taxon>Desulfuromonadia</taxon>
        <taxon>Geobacterales</taxon>
        <taxon>Geobacteraceae</taxon>
        <taxon>Geomonas</taxon>
    </lineage>
</organism>
<protein>
    <submittedName>
        <fullName evidence="1">DUF2461 domain-containing protein</fullName>
    </submittedName>
</protein>
<dbReference type="Proteomes" id="UP000683559">
    <property type="component" value="Chromosome"/>
</dbReference>
<dbReference type="InterPro" id="IPR015996">
    <property type="entry name" value="UCP028451"/>
</dbReference>
<dbReference type="InterPro" id="IPR012808">
    <property type="entry name" value="CHP02453"/>
</dbReference>
<reference evidence="1 2" key="1">
    <citation type="submission" date="2021-06" db="EMBL/GenBank/DDBJ databases">
        <title>Gemonas diversity in paddy soil.</title>
        <authorList>
            <person name="Liu G."/>
        </authorList>
    </citation>
    <scope>NUCLEOTIDE SEQUENCE [LARGE SCALE GENOMIC DNA]</scope>
    <source>
        <strain evidence="1 2">RG2</strain>
    </source>
</reference>
<keyword evidence="2" id="KW-1185">Reference proteome</keyword>
<dbReference type="EMBL" id="CP077683">
    <property type="protein sequence ID" value="QXE92785.1"/>
    <property type="molecule type" value="Genomic_DNA"/>
</dbReference>
<evidence type="ECO:0000313" key="2">
    <source>
        <dbReference type="Proteomes" id="UP000683559"/>
    </source>
</evidence>
<name>A0ABX8LPZ7_9BACT</name>
<dbReference type="PANTHER" id="PTHR36452">
    <property type="entry name" value="CHROMOSOME 12, WHOLE GENOME SHOTGUN SEQUENCE"/>
    <property type="match status" value="1"/>
</dbReference>
<accession>A0ABX8LPZ7</accession>
<evidence type="ECO:0000313" key="1">
    <source>
        <dbReference type="EMBL" id="QXE92785.1"/>
    </source>
</evidence>
<gene>
    <name evidence="1" type="ORF">KP001_09810</name>
</gene>
<dbReference type="PIRSF" id="PIRSF028451">
    <property type="entry name" value="UCP028451"/>
    <property type="match status" value="1"/>
</dbReference>